<keyword evidence="3" id="KW-1185">Reference proteome</keyword>
<keyword evidence="1" id="KW-0812">Transmembrane</keyword>
<dbReference type="AlphaFoldDB" id="A0A6J5Y656"/>
<keyword evidence="1" id="KW-1133">Transmembrane helix</keyword>
<name>A0A6J5Y656_PRUAR</name>
<protein>
    <submittedName>
        <fullName evidence="2">Uncharacterized protein</fullName>
    </submittedName>
</protein>
<proteinExistence type="predicted"/>
<feature type="transmembrane region" description="Helical" evidence="1">
    <location>
        <begin position="6"/>
        <end position="25"/>
    </location>
</feature>
<dbReference type="OrthoDB" id="435754at2759"/>
<sequence length="93" mass="10388">MGIFSAQFAYAVALIVAASLCLIEANQTAIGMKWKQRAERVRLLQLGLQWPGTFANAPAIVVHPMLAAEGWFSCSWSVLIDFERKFSNRVYNP</sequence>
<dbReference type="Proteomes" id="UP000507245">
    <property type="component" value="Unassembled WGS sequence"/>
</dbReference>
<keyword evidence="1" id="KW-0472">Membrane</keyword>
<reference evidence="3" key="1">
    <citation type="journal article" date="2020" name="Genome Biol.">
        <title>Gamete binning: chromosome-level and haplotype-resolved genome assembly enabled by high-throughput single-cell sequencing of gamete genomes.</title>
        <authorList>
            <person name="Campoy J.A."/>
            <person name="Sun H."/>
            <person name="Goel M."/>
            <person name="Jiao W.-B."/>
            <person name="Folz-Donahue K."/>
            <person name="Wang N."/>
            <person name="Rubio M."/>
            <person name="Liu C."/>
            <person name="Kukat C."/>
            <person name="Ruiz D."/>
            <person name="Huettel B."/>
            <person name="Schneeberger K."/>
        </authorList>
    </citation>
    <scope>NUCLEOTIDE SEQUENCE [LARGE SCALE GENOMIC DNA]</scope>
    <source>
        <strain evidence="3">cv. Rojo Pasion</strain>
    </source>
</reference>
<dbReference type="EMBL" id="CAEKKB010000008">
    <property type="protein sequence ID" value="CAB4321399.1"/>
    <property type="molecule type" value="Genomic_DNA"/>
</dbReference>
<evidence type="ECO:0000256" key="1">
    <source>
        <dbReference type="SAM" id="Phobius"/>
    </source>
</evidence>
<organism evidence="2 3">
    <name type="scientific">Prunus armeniaca</name>
    <name type="common">Apricot</name>
    <name type="synonym">Armeniaca vulgaris</name>
    <dbReference type="NCBI Taxonomy" id="36596"/>
    <lineage>
        <taxon>Eukaryota</taxon>
        <taxon>Viridiplantae</taxon>
        <taxon>Streptophyta</taxon>
        <taxon>Embryophyta</taxon>
        <taxon>Tracheophyta</taxon>
        <taxon>Spermatophyta</taxon>
        <taxon>Magnoliopsida</taxon>
        <taxon>eudicotyledons</taxon>
        <taxon>Gunneridae</taxon>
        <taxon>Pentapetalae</taxon>
        <taxon>rosids</taxon>
        <taxon>fabids</taxon>
        <taxon>Rosales</taxon>
        <taxon>Rosaceae</taxon>
        <taxon>Amygdaloideae</taxon>
        <taxon>Amygdaleae</taxon>
        <taxon>Prunus</taxon>
    </lineage>
</organism>
<gene>
    <name evidence="2" type="ORF">ORAREDHAP_LOCUS50583</name>
</gene>
<evidence type="ECO:0000313" key="2">
    <source>
        <dbReference type="EMBL" id="CAB4321399.1"/>
    </source>
</evidence>
<accession>A0A6J5Y656</accession>
<evidence type="ECO:0000313" key="3">
    <source>
        <dbReference type="Proteomes" id="UP000507245"/>
    </source>
</evidence>